<evidence type="ECO:0000256" key="1">
    <source>
        <dbReference type="ARBA" id="ARBA00001968"/>
    </source>
</evidence>
<evidence type="ECO:0000256" key="5">
    <source>
        <dbReference type="ARBA" id="ARBA00022723"/>
    </source>
</evidence>
<evidence type="ECO:0000313" key="10">
    <source>
        <dbReference type="Proteomes" id="UP000233551"/>
    </source>
</evidence>
<evidence type="ECO:0000256" key="2">
    <source>
        <dbReference type="ARBA" id="ARBA00004123"/>
    </source>
</evidence>
<comment type="similarity">
    <text evidence="3">Belongs to the HARBI1 family.</text>
</comment>
<dbReference type="GO" id="GO:0016787">
    <property type="term" value="F:hydrolase activity"/>
    <property type="evidence" value="ECO:0007669"/>
    <property type="project" value="UniProtKB-KW"/>
</dbReference>
<keyword evidence="10" id="KW-1185">Reference proteome</keyword>
<keyword evidence="5" id="KW-0479">Metal-binding</keyword>
<sequence>MTTTLETTRMNVCNGVTSGTSKASEWNDTCLEIYATHCGCAVASQILEKHCIGAIDGTHVDACMPHANRVPYRDRNADISQNILAACTHDMMFTYVMTGWEGSAHNSRILSDAASLDRFPAPRGRQYYIVDAGFSNIPGYLAPSKGERYHRSDFPNHYPPTSEKELFNHRHALVRNVIERCFGILKKRFAILTAMTNFKPYTQGELVLACFVLYNFIRRNNYHDRLFMEYGDAWADYDLR</sequence>
<keyword evidence="4" id="KW-0540">Nuclease</keyword>
<reference evidence="9 10" key="1">
    <citation type="submission" date="2017-11" db="EMBL/GenBank/DDBJ databases">
        <title>De-novo sequencing of pomegranate (Punica granatum L.) genome.</title>
        <authorList>
            <person name="Akparov Z."/>
            <person name="Amiraslanov A."/>
            <person name="Hajiyeva S."/>
            <person name="Abbasov M."/>
            <person name="Kaur K."/>
            <person name="Hamwieh A."/>
            <person name="Solovyev V."/>
            <person name="Salamov A."/>
            <person name="Braich B."/>
            <person name="Kosarev P."/>
            <person name="Mahmoud A."/>
            <person name="Hajiyev E."/>
            <person name="Babayeva S."/>
            <person name="Izzatullayeva V."/>
            <person name="Mammadov A."/>
            <person name="Mammadov A."/>
            <person name="Sharifova S."/>
            <person name="Ojaghi J."/>
            <person name="Eynullazada K."/>
            <person name="Bayramov B."/>
            <person name="Abdulazimova A."/>
            <person name="Shahmuradov I."/>
        </authorList>
    </citation>
    <scope>NUCLEOTIDE SEQUENCE [LARGE SCALE GENOMIC DNA]</scope>
    <source>
        <strain evidence="10">cv. AG2017</strain>
        <tissue evidence="9">Leaf</tissue>
    </source>
</reference>
<gene>
    <name evidence="9" type="ORF">CRG98_011124</name>
</gene>
<dbReference type="PANTHER" id="PTHR22930">
    <property type="match status" value="1"/>
</dbReference>
<keyword evidence="6" id="KW-0378">Hydrolase</keyword>
<dbReference type="Pfam" id="PF13359">
    <property type="entry name" value="DDE_Tnp_4"/>
    <property type="match status" value="1"/>
</dbReference>
<evidence type="ECO:0000256" key="4">
    <source>
        <dbReference type="ARBA" id="ARBA00022722"/>
    </source>
</evidence>
<evidence type="ECO:0000259" key="8">
    <source>
        <dbReference type="Pfam" id="PF13359"/>
    </source>
</evidence>
<name>A0A2I0KKZ2_PUNGR</name>
<evidence type="ECO:0000256" key="3">
    <source>
        <dbReference type="ARBA" id="ARBA00006958"/>
    </source>
</evidence>
<dbReference type="GO" id="GO:0046872">
    <property type="term" value="F:metal ion binding"/>
    <property type="evidence" value="ECO:0007669"/>
    <property type="project" value="UniProtKB-KW"/>
</dbReference>
<dbReference type="GO" id="GO:0005634">
    <property type="term" value="C:nucleus"/>
    <property type="evidence" value="ECO:0007669"/>
    <property type="project" value="UniProtKB-SubCell"/>
</dbReference>
<dbReference type="AlphaFoldDB" id="A0A2I0KKZ2"/>
<dbReference type="InterPro" id="IPR045249">
    <property type="entry name" value="HARBI1-like"/>
</dbReference>
<evidence type="ECO:0000256" key="6">
    <source>
        <dbReference type="ARBA" id="ARBA00022801"/>
    </source>
</evidence>
<proteinExistence type="inferred from homology"/>
<comment type="cofactor">
    <cofactor evidence="1">
        <name>a divalent metal cation</name>
        <dbReference type="ChEBI" id="CHEBI:60240"/>
    </cofactor>
</comment>
<evidence type="ECO:0000313" key="9">
    <source>
        <dbReference type="EMBL" id="PKI68486.1"/>
    </source>
</evidence>
<evidence type="ECO:0000256" key="7">
    <source>
        <dbReference type="ARBA" id="ARBA00023242"/>
    </source>
</evidence>
<accession>A0A2I0KKZ2</accession>
<dbReference type="Proteomes" id="UP000233551">
    <property type="component" value="Unassembled WGS sequence"/>
</dbReference>
<comment type="caution">
    <text evidence="9">The sequence shown here is derived from an EMBL/GenBank/DDBJ whole genome shotgun (WGS) entry which is preliminary data.</text>
</comment>
<dbReference type="PANTHER" id="PTHR22930:SF228">
    <property type="entry name" value="PROTEIN ALP1-LIKE"/>
    <property type="match status" value="1"/>
</dbReference>
<dbReference type="GO" id="GO:0004518">
    <property type="term" value="F:nuclease activity"/>
    <property type="evidence" value="ECO:0007669"/>
    <property type="project" value="UniProtKB-KW"/>
</dbReference>
<keyword evidence="7" id="KW-0539">Nucleus</keyword>
<comment type="subcellular location">
    <subcellularLocation>
        <location evidence="2">Nucleus</location>
    </subcellularLocation>
</comment>
<dbReference type="InterPro" id="IPR027806">
    <property type="entry name" value="HARBI1_dom"/>
</dbReference>
<organism evidence="9 10">
    <name type="scientific">Punica granatum</name>
    <name type="common">Pomegranate</name>
    <dbReference type="NCBI Taxonomy" id="22663"/>
    <lineage>
        <taxon>Eukaryota</taxon>
        <taxon>Viridiplantae</taxon>
        <taxon>Streptophyta</taxon>
        <taxon>Embryophyta</taxon>
        <taxon>Tracheophyta</taxon>
        <taxon>Spermatophyta</taxon>
        <taxon>Magnoliopsida</taxon>
        <taxon>eudicotyledons</taxon>
        <taxon>Gunneridae</taxon>
        <taxon>Pentapetalae</taxon>
        <taxon>rosids</taxon>
        <taxon>malvids</taxon>
        <taxon>Myrtales</taxon>
        <taxon>Lythraceae</taxon>
        <taxon>Punica</taxon>
    </lineage>
</organism>
<dbReference type="STRING" id="22663.A0A2I0KKZ2"/>
<feature type="domain" description="DDE Tnp4" evidence="8">
    <location>
        <begin position="55"/>
        <end position="215"/>
    </location>
</feature>
<dbReference type="EMBL" id="PGOL01000553">
    <property type="protein sequence ID" value="PKI68486.1"/>
    <property type="molecule type" value="Genomic_DNA"/>
</dbReference>
<protein>
    <recommendedName>
        <fullName evidence="8">DDE Tnp4 domain-containing protein</fullName>
    </recommendedName>
</protein>